<dbReference type="PANTHER" id="PTHR21621">
    <property type="entry name" value="RIBOSOMAL PROTEIN S6 MODIFICATION PROTEIN"/>
    <property type="match status" value="1"/>
</dbReference>
<feature type="domain" description="ATP-grasp" evidence="2">
    <location>
        <begin position="132"/>
        <end position="318"/>
    </location>
</feature>
<dbReference type="NCBIfam" id="TIGR04187">
    <property type="entry name" value="GRASP_SAV_5884"/>
    <property type="match status" value="1"/>
</dbReference>
<dbReference type="InterPro" id="IPR048936">
    <property type="entry name" value="MvdD-like_ATPgrasp"/>
</dbReference>
<dbReference type="Proteomes" id="UP001501303">
    <property type="component" value="Unassembled WGS sequence"/>
</dbReference>
<dbReference type="EMBL" id="BAAAMJ010000008">
    <property type="protein sequence ID" value="GAA1901192.1"/>
    <property type="molecule type" value="Genomic_DNA"/>
</dbReference>
<dbReference type="InterPro" id="IPR026449">
    <property type="entry name" value="GRASP_SAV_5884"/>
</dbReference>
<name>A0ABN2NTL1_9ACTN</name>
<reference evidence="3 4" key="1">
    <citation type="journal article" date="2019" name="Int. J. Syst. Evol. Microbiol.">
        <title>The Global Catalogue of Microorganisms (GCM) 10K type strain sequencing project: providing services to taxonomists for standard genome sequencing and annotation.</title>
        <authorList>
            <consortium name="The Broad Institute Genomics Platform"/>
            <consortium name="The Broad Institute Genome Sequencing Center for Infectious Disease"/>
            <person name="Wu L."/>
            <person name="Ma J."/>
        </authorList>
    </citation>
    <scope>NUCLEOTIDE SEQUENCE [LARGE SCALE GENOMIC DNA]</scope>
    <source>
        <strain evidence="3 4">JCM 13581</strain>
    </source>
</reference>
<keyword evidence="1" id="KW-0067">ATP-binding</keyword>
<comment type="caution">
    <text evidence="3">The sequence shown here is derived from an EMBL/GenBank/DDBJ whole genome shotgun (WGS) entry which is preliminary data.</text>
</comment>
<evidence type="ECO:0000256" key="1">
    <source>
        <dbReference type="PROSITE-ProRule" id="PRU00409"/>
    </source>
</evidence>
<keyword evidence="1" id="KW-0547">Nucleotide-binding</keyword>
<dbReference type="InterPro" id="IPR011761">
    <property type="entry name" value="ATP-grasp"/>
</dbReference>
<dbReference type="PROSITE" id="PS50975">
    <property type="entry name" value="ATP_GRASP"/>
    <property type="match status" value="1"/>
</dbReference>
<sequence length="321" mass="34842">MSSGGTVLVLAGRFDPTADLVVEELNRRAVPVFRADLAGFPQELVLDATMGPSGWRGTLRSRSRTLCLEAVRSVYYRRPARPRVAEGMPGAARAVAAAEARRGFGGLLLSLPCRWLPPPGPAADAEYKPLQLRLAAEAGLSVPRTLITNDPEAAARFSGTLDGPLLYKPFSQVRGTVDGRTAAVYASLVPPGMLPHPDIGTTAHLFQEWVPKAYDVRLTAVAEKLFGAEIHTTSESGHVDWRRDYASHTYRICTPPPEVVRGVHRLLERLALPYGAFDFVVTPEGSWRFLEVNPSGQFGFVEQATGLPITAAIADYLEAEK</sequence>
<dbReference type="PANTHER" id="PTHR21621:SF0">
    <property type="entry name" value="BETA-CITRYLGLUTAMATE SYNTHASE B-RELATED"/>
    <property type="match status" value="1"/>
</dbReference>
<protein>
    <submittedName>
        <fullName evidence="3">ATP-grasp ribosomal peptide maturase</fullName>
    </submittedName>
</protein>
<dbReference type="SUPFAM" id="SSF56059">
    <property type="entry name" value="Glutathione synthetase ATP-binding domain-like"/>
    <property type="match status" value="1"/>
</dbReference>
<evidence type="ECO:0000313" key="3">
    <source>
        <dbReference type="EMBL" id="GAA1901192.1"/>
    </source>
</evidence>
<keyword evidence="4" id="KW-1185">Reference proteome</keyword>
<evidence type="ECO:0000259" key="2">
    <source>
        <dbReference type="PROSITE" id="PS50975"/>
    </source>
</evidence>
<dbReference type="RefSeq" id="WP_344258965.1">
    <property type="nucleotide sequence ID" value="NZ_BAAAMJ010000008.1"/>
</dbReference>
<gene>
    <name evidence="3" type="primary">tgmB</name>
    <name evidence="3" type="ORF">GCM10009716_08840</name>
</gene>
<proteinExistence type="predicted"/>
<dbReference type="Pfam" id="PF21068">
    <property type="entry name" value="ATPgraspMvdD"/>
    <property type="match status" value="1"/>
</dbReference>
<evidence type="ECO:0000313" key="4">
    <source>
        <dbReference type="Proteomes" id="UP001501303"/>
    </source>
</evidence>
<organism evidence="3 4">
    <name type="scientific">Streptomyces sodiiphilus</name>
    <dbReference type="NCBI Taxonomy" id="226217"/>
    <lineage>
        <taxon>Bacteria</taxon>
        <taxon>Bacillati</taxon>
        <taxon>Actinomycetota</taxon>
        <taxon>Actinomycetes</taxon>
        <taxon>Kitasatosporales</taxon>
        <taxon>Streptomycetaceae</taxon>
        <taxon>Streptomyces</taxon>
    </lineage>
</organism>
<dbReference type="Gene3D" id="3.30.470.20">
    <property type="entry name" value="ATP-grasp fold, B domain"/>
    <property type="match status" value="1"/>
</dbReference>
<accession>A0ABN2NTL1</accession>